<dbReference type="InterPro" id="IPR005821">
    <property type="entry name" value="Ion_trans_dom"/>
</dbReference>
<accession>A0A8S3D6V8</accession>
<comment type="subcellular location">
    <subcellularLocation>
        <location evidence="1">Membrane</location>
        <topology evidence="1">Multi-pass membrane protein</topology>
    </subcellularLocation>
</comment>
<feature type="transmembrane region" description="Helical" evidence="5">
    <location>
        <begin position="13"/>
        <end position="35"/>
    </location>
</feature>
<dbReference type="GO" id="GO:0008332">
    <property type="term" value="F:low voltage-gated calcium channel activity"/>
    <property type="evidence" value="ECO:0007669"/>
    <property type="project" value="TreeGrafter"/>
</dbReference>
<evidence type="ECO:0000256" key="5">
    <source>
        <dbReference type="SAM" id="Phobius"/>
    </source>
</evidence>
<dbReference type="Proteomes" id="UP000681967">
    <property type="component" value="Unassembled WGS sequence"/>
</dbReference>
<keyword evidence="4 5" id="KW-0472">Membrane</keyword>
<dbReference type="GO" id="GO:0005248">
    <property type="term" value="F:voltage-gated sodium channel activity"/>
    <property type="evidence" value="ECO:0007669"/>
    <property type="project" value="TreeGrafter"/>
</dbReference>
<protein>
    <recommendedName>
        <fullName evidence="6">Ion transport domain-containing protein</fullName>
    </recommendedName>
</protein>
<evidence type="ECO:0000313" key="7">
    <source>
        <dbReference type="EMBL" id="CAF4952485.1"/>
    </source>
</evidence>
<dbReference type="GO" id="GO:0043005">
    <property type="term" value="C:neuron projection"/>
    <property type="evidence" value="ECO:0007669"/>
    <property type="project" value="TreeGrafter"/>
</dbReference>
<evidence type="ECO:0000259" key="6">
    <source>
        <dbReference type="Pfam" id="PF00520"/>
    </source>
</evidence>
<evidence type="ECO:0000256" key="1">
    <source>
        <dbReference type="ARBA" id="ARBA00004141"/>
    </source>
</evidence>
<proteinExistence type="predicted"/>
<dbReference type="Gene3D" id="1.10.287.70">
    <property type="match status" value="1"/>
</dbReference>
<dbReference type="Pfam" id="PF00520">
    <property type="entry name" value="Ion_trans"/>
    <property type="match status" value="1"/>
</dbReference>
<name>A0A8S3D6V8_9BILA</name>
<organism evidence="7 8">
    <name type="scientific">Rotaria magnacalcarata</name>
    <dbReference type="NCBI Taxonomy" id="392030"/>
    <lineage>
        <taxon>Eukaryota</taxon>
        <taxon>Metazoa</taxon>
        <taxon>Spiralia</taxon>
        <taxon>Gnathifera</taxon>
        <taxon>Rotifera</taxon>
        <taxon>Eurotatoria</taxon>
        <taxon>Bdelloidea</taxon>
        <taxon>Philodinida</taxon>
        <taxon>Philodinidae</taxon>
        <taxon>Rotaria</taxon>
    </lineage>
</organism>
<dbReference type="PANTHER" id="PTHR10037:SF230">
    <property type="entry name" value="CA[2+]-CHANNEL PROTEIN ALPHA[[1]] SUBUNIT T, ISOFORM F"/>
    <property type="match status" value="1"/>
</dbReference>
<feature type="domain" description="Ion transport" evidence="6">
    <location>
        <begin position="2"/>
        <end position="45"/>
    </location>
</feature>
<dbReference type="PANTHER" id="PTHR10037">
    <property type="entry name" value="VOLTAGE-GATED CATION CHANNEL CALCIUM AND SODIUM"/>
    <property type="match status" value="1"/>
</dbReference>
<dbReference type="GO" id="GO:0001518">
    <property type="term" value="C:voltage-gated sodium channel complex"/>
    <property type="evidence" value="ECO:0007669"/>
    <property type="project" value="TreeGrafter"/>
</dbReference>
<dbReference type="AlphaFoldDB" id="A0A8S3D6V8"/>
<evidence type="ECO:0000256" key="4">
    <source>
        <dbReference type="ARBA" id="ARBA00023136"/>
    </source>
</evidence>
<comment type="caution">
    <text evidence="7">The sequence shown here is derived from an EMBL/GenBank/DDBJ whole genome shotgun (WGS) entry which is preliminary data.</text>
</comment>
<evidence type="ECO:0000256" key="2">
    <source>
        <dbReference type="ARBA" id="ARBA00022692"/>
    </source>
</evidence>
<dbReference type="EMBL" id="CAJOBH010186220">
    <property type="protein sequence ID" value="CAF4952485.1"/>
    <property type="molecule type" value="Genomic_DNA"/>
</dbReference>
<reference evidence="7" key="1">
    <citation type="submission" date="2021-02" db="EMBL/GenBank/DDBJ databases">
        <authorList>
            <person name="Nowell W R."/>
        </authorList>
    </citation>
    <scope>NUCLEOTIDE SEQUENCE</scope>
</reference>
<dbReference type="GO" id="GO:0086010">
    <property type="term" value="P:membrane depolarization during action potential"/>
    <property type="evidence" value="ECO:0007669"/>
    <property type="project" value="TreeGrafter"/>
</dbReference>
<sequence>MYYLQDAHSFWDWIYFVFLIIFGSYVMMNLCLVAISGQFSVTKKRVREKMLAEQTQLSSSTINQQDSCWEQIIEHFRQLPKRVYQRFRIFWKNDQKKCDKVNMIKL</sequence>
<dbReference type="GO" id="GO:0070509">
    <property type="term" value="P:calcium ion import"/>
    <property type="evidence" value="ECO:0007669"/>
    <property type="project" value="TreeGrafter"/>
</dbReference>
<keyword evidence="3 5" id="KW-1133">Transmembrane helix</keyword>
<evidence type="ECO:0000256" key="3">
    <source>
        <dbReference type="ARBA" id="ARBA00022989"/>
    </source>
</evidence>
<keyword evidence="2 5" id="KW-0812">Transmembrane</keyword>
<evidence type="ECO:0000313" key="8">
    <source>
        <dbReference type="Proteomes" id="UP000681967"/>
    </source>
</evidence>
<dbReference type="InterPro" id="IPR043203">
    <property type="entry name" value="VGCC_Ca_Na"/>
</dbReference>
<gene>
    <name evidence="7" type="ORF">BYL167_LOCUS54023</name>
</gene>